<evidence type="ECO:0000256" key="6">
    <source>
        <dbReference type="ARBA" id="ARBA00022989"/>
    </source>
</evidence>
<evidence type="ECO:0000256" key="4">
    <source>
        <dbReference type="ARBA" id="ARBA00022734"/>
    </source>
</evidence>
<keyword evidence="3" id="KW-0812">Transmembrane</keyword>
<dbReference type="InterPro" id="IPR001173">
    <property type="entry name" value="Glyco_trans_2-like"/>
</dbReference>
<organism evidence="13 14">
    <name type="scientific">Bombyx mori</name>
    <name type="common">Silk moth</name>
    <dbReference type="NCBI Taxonomy" id="7091"/>
    <lineage>
        <taxon>Eukaryota</taxon>
        <taxon>Metazoa</taxon>
        <taxon>Ecdysozoa</taxon>
        <taxon>Arthropoda</taxon>
        <taxon>Hexapoda</taxon>
        <taxon>Insecta</taxon>
        <taxon>Pterygota</taxon>
        <taxon>Neoptera</taxon>
        <taxon>Endopterygota</taxon>
        <taxon>Lepidoptera</taxon>
        <taxon>Glossata</taxon>
        <taxon>Ditrysia</taxon>
        <taxon>Bombycoidea</taxon>
        <taxon>Bombycidae</taxon>
        <taxon>Bombycinae</taxon>
        <taxon>Bombyx</taxon>
    </lineage>
</organism>
<keyword evidence="6" id="KW-1133">Transmembrane helix</keyword>
<dbReference type="Gene3D" id="3.90.550.10">
    <property type="entry name" value="Spore Coat Polysaccharide Biosynthesis Protein SpsA, Chain A"/>
    <property type="match status" value="1"/>
</dbReference>
<keyword evidence="7 11" id="KW-0333">Golgi apparatus</keyword>
<evidence type="ECO:0000256" key="2">
    <source>
        <dbReference type="ARBA" id="ARBA00005680"/>
    </source>
</evidence>
<evidence type="ECO:0000313" key="13">
    <source>
        <dbReference type="EnsemblMetazoa" id="XP_037870957.1"/>
    </source>
</evidence>
<dbReference type="AlphaFoldDB" id="A0A8R2R114"/>
<evidence type="ECO:0000256" key="3">
    <source>
        <dbReference type="ARBA" id="ARBA00022692"/>
    </source>
</evidence>
<dbReference type="CDD" id="cd02510">
    <property type="entry name" value="pp-GalNAc-T"/>
    <property type="match status" value="1"/>
</dbReference>
<keyword evidence="8" id="KW-0472">Membrane</keyword>
<evidence type="ECO:0000256" key="10">
    <source>
        <dbReference type="ARBA" id="ARBA00023180"/>
    </source>
</evidence>
<keyword evidence="10" id="KW-0325">Glycoprotein</keyword>
<dbReference type="Pfam" id="PF00652">
    <property type="entry name" value="Ricin_B_lectin"/>
    <property type="match status" value="1"/>
</dbReference>
<dbReference type="PROSITE" id="PS50231">
    <property type="entry name" value="RICIN_B_LECTIN"/>
    <property type="match status" value="1"/>
</dbReference>
<keyword evidence="9 11" id="KW-1015">Disulfide bond</keyword>
<evidence type="ECO:0000256" key="9">
    <source>
        <dbReference type="ARBA" id="ARBA00023157"/>
    </source>
</evidence>
<keyword evidence="11" id="KW-0808">Transferase</keyword>
<reference evidence="14" key="1">
    <citation type="journal article" date="2008" name="Insect Biochem. Mol. Biol.">
        <title>The genome of a lepidopteran model insect, the silkworm Bombyx mori.</title>
        <authorList>
            <consortium name="International Silkworm Genome Consortium"/>
        </authorList>
    </citation>
    <scope>NUCLEOTIDE SEQUENCE [LARGE SCALE GENOMIC DNA]</scope>
    <source>
        <strain evidence="14">p50T</strain>
    </source>
</reference>
<dbReference type="FunFam" id="3.90.550.10:FF:000029">
    <property type="entry name" value="Polypeptide N-acetylgalactosaminyltransferase"/>
    <property type="match status" value="1"/>
</dbReference>
<dbReference type="Gene3D" id="2.80.10.50">
    <property type="match status" value="1"/>
</dbReference>
<keyword evidence="4 11" id="KW-0430">Lectin</keyword>
<keyword evidence="11" id="KW-0464">Manganese</keyword>
<evidence type="ECO:0000256" key="8">
    <source>
        <dbReference type="ARBA" id="ARBA00023136"/>
    </source>
</evidence>
<dbReference type="SUPFAM" id="SSF53448">
    <property type="entry name" value="Nucleotide-diphospho-sugar transferases"/>
    <property type="match status" value="1"/>
</dbReference>
<dbReference type="InterPro" id="IPR029044">
    <property type="entry name" value="Nucleotide-diphossugar_trans"/>
</dbReference>
<keyword evidence="11" id="KW-0328">Glycosyltransferase</keyword>
<comment type="cofactor">
    <cofactor evidence="11">
        <name>Mn(2+)</name>
        <dbReference type="ChEBI" id="CHEBI:29035"/>
    </cofactor>
</comment>
<keyword evidence="14" id="KW-1185">Reference proteome</keyword>
<evidence type="ECO:0000259" key="12">
    <source>
        <dbReference type="SMART" id="SM00458"/>
    </source>
</evidence>
<evidence type="ECO:0000256" key="11">
    <source>
        <dbReference type="RuleBase" id="RU361242"/>
    </source>
</evidence>
<comment type="subcellular location">
    <subcellularLocation>
        <location evidence="1 11">Golgi apparatus membrane</location>
        <topology evidence="1 11">Single-pass type II membrane protein</topology>
    </subcellularLocation>
</comment>
<dbReference type="GO" id="GO:0000139">
    <property type="term" value="C:Golgi membrane"/>
    <property type="evidence" value="ECO:0007669"/>
    <property type="project" value="UniProtKB-SubCell"/>
</dbReference>
<dbReference type="Pfam" id="PF00535">
    <property type="entry name" value="Glycos_transf_2"/>
    <property type="match status" value="1"/>
</dbReference>
<proteinExistence type="inferred from homology"/>
<dbReference type="Proteomes" id="UP000005204">
    <property type="component" value="Unassembled WGS sequence"/>
</dbReference>
<feature type="domain" description="Ricin B lectin" evidence="12">
    <location>
        <begin position="494"/>
        <end position="623"/>
    </location>
</feature>
<dbReference type="EC" id="2.4.1.-" evidence="11"/>
<dbReference type="CDD" id="cd23439">
    <property type="entry name" value="beta-trefoil_Ricin_GALNT10-like"/>
    <property type="match status" value="1"/>
</dbReference>
<dbReference type="InterPro" id="IPR045885">
    <property type="entry name" value="GalNAc-T"/>
</dbReference>
<dbReference type="InterPro" id="IPR035992">
    <property type="entry name" value="Ricin_B-like_lectins"/>
</dbReference>
<dbReference type="GO" id="GO:0006493">
    <property type="term" value="P:protein O-linked glycosylation"/>
    <property type="evidence" value="ECO:0007669"/>
    <property type="project" value="TreeGrafter"/>
</dbReference>
<sequence>MGTGVRTKRQWHWEKISQLMMLRRSLFRLLRLRNLVFVTLLVIVLYLVKSLSYSESDKLIVRREALAHSDELMNHDTAVLHAPPDLNKAVNKENHFVPKSLKKIDWHNYEQISSERKRVGIGEQGLPAHLPKEESDLEESLYSVNGFNGALSDKIPLSRSLPDIRHSGCKKKMYIESLPSVSVVVPFHNEHWSTLLRTAYSVLYRSPEHLIKEIFLVDDASTKDFLGKALDDYLEGNMPKVKVIRLPKRSGLITARLAGAERATADVLIFLDSHTEANVNWLPPLLEPIALDYRTVMCPFIDVIAFDTFEYRAQDEGARGAFDWEFFYKRLPVLPKDEKNMPEPFESPVMAGGLFAISRAFFWELGGYDPGLDIWGGEQYELSFKIWQCGGRMLDAPCSRVGHIYRKFAPFPNPGHGDFVGKNYRRVAEVWMDEYAEHLYRRRPHYRRIDPGDLAPQKRLREKLNCKPFKWFMTQIAFDLTAKYPPVEPKPFAEGKIRAVRAGVGAGGLCADAAHGPQLAALRLARCDVTTNAEQHFVLTWHKDIRCKTRNMCWDLPDSSPGSPIVLYACHLGGGNQLWRYYPDTKQIKHGGHSNCVDHDPTTLRLHISRCDAAADTQRWTLDTVDAELLAAWDARPDRVTGPAPEH</sequence>
<dbReference type="GeneID" id="101737401"/>
<dbReference type="PANTHER" id="PTHR11675">
    <property type="entry name" value="N-ACETYLGALACTOSAMINYLTRANSFERASE"/>
    <property type="match status" value="1"/>
</dbReference>
<protein>
    <recommendedName>
        <fullName evidence="11">Polypeptide N-acetylgalactosaminyltransferase</fullName>
        <ecNumber evidence="11">2.4.1.-</ecNumber>
    </recommendedName>
    <alternativeName>
        <fullName evidence="11">Protein-UDP acetylgalactosaminyltransferase</fullName>
    </alternativeName>
</protein>
<dbReference type="GO" id="GO:0030246">
    <property type="term" value="F:carbohydrate binding"/>
    <property type="evidence" value="ECO:0007669"/>
    <property type="project" value="UniProtKB-KW"/>
</dbReference>
<comment type="pathway">
    <text evidence="11">Protein modification; protein glycosylation.</text>
</comment>
<keyword evidence="5" id="KW-0735">Signal-anchor</keyword>
<dbReference type="EnsemblMetazoa" id="XM_038015029.1">
    <property type="protein sequence ID" value="XP_037870957.1"/>
    <property type="gene ID" value="LOC101737401"/>
</dbReference>
<name>A0A8R2R114_BOMMO</name>
<reference evidence="13" key="2">
    <citation type="submission" date="2022-06" db="UniProtKB">
        <authorList>
            <consortium name="EnsemblMetazoa"/>
        </authorList>
    </citation>
    <scope>IDENTIFICATION</scope>
    <source>
        <strain evidence="13">p50T (Dazao)</strain>
    </source>
</reference>
<evidence type="ECO:0000256" key="7">
    <source>
        <dbReference type="ARBA" id="ARBA00023034"/>
    </source>
</evidence>
<dbReference type="InterPro" id="IPR000772">
    <property type="entry name" value="Ricin_B_lectin"/>
</dbReference>
<evidence type="ECO:0000256" key="1">
    <source>
        <dbReference type="ARBA" id="ARBA00004323"/>
    </source>
</evidence>
<comment type="similarity">
    <text evidence="2 11">Belongs to the glycosyltransferase 2 family. GalNAc-T subfamily.</text>
</comment>
<dbReference type="PANTHER" id="PTHR11675:SF134">
    <property type="entry name" value="N-ACETYLGALACTOSAMINYLTRANSFERASE 4-RELATED"/>
    <property type="match status" value="1"/>
</dbReference>
<dbReference type="GO" id="GO:0004653">
    <property type="term" value="F:polypeptide N-acetylgalactosaminyltransferase activity"/>
    <property type="evidence" value="ECO:0007669"/>
    <property type="project" value="TreeGrafter"/>
</dbReference>
<accession>A0A8R2R114</accession>
<evidence type="ECO:0000256" key="5">
    <source>
        <dbReference type="ARBA" id="ARBA00022968"/>
    </source>
</evidence>
<dbReference type="SMART" id="SM00458">
    <property type="entry name" value="RICIN"/>
    <property type="match status" value="1"/>
</dbReference>
<dbReference type="RefSeq" id="XP_037870957.1">
    <property type="nucleotide sequence ID" value="XM_038015029.2"/>
</dbReference>
<evidence type="ECO:0000313" key="14">
    <source>
        <dbReference type="Proteomes" id="UP000005204"/>
    </source>
</evidence>
<dbReference type="KEGG" id="bmor:101737401"/>
<dbReference type="SUPFAM" id="SSF50370">
    <property type="entry name" value="Ricin B-like lectins"/>
    <property type="match status" value="1"/>
</dbReference>